<accession>A0AAU9IN60</accession>
<dbReference type="PANTHER" id="PTHR45949">
    <property type="entry name" value="SORTING NEXIN-4"/>
    <property type="match status" value="1"/>
</dbReference>
<dbReference type="Pfam" id="PF00787">
    <property type="entry name" value="PX"/>
    <property type="match status" value="1"/>
</dbReference>
<keyword evidence="7" id="KW-0472">Membrane</keyword>
<evidence type="ECO:0000256" key="3">
    <source>
        <dbReference type="ARBA" id="ARBA00010883"/>
    </source>
</evidence>
<comment type="similarity">
    <text evidence="3">Belongs to the sorting nexin family.</text>
</comment>
<dbReference type="GO" id="GO:0005769">
    <property type="term" value="C:early endosome"/>
    <property type="evidence" value="ECO:0007669"/>
    <property type="project" value="TreeGrafter"/>
</dbReference>
<comment type="subcellular location">
    <subcellularLocation>
        <location evidence="2">Cytoplasm</location>
    </subcellularLocation>
    <subcellularLocation>
        <location evidence="1">Membrane</location>
        <topology evidence="1">Peripheral membrane protein</topology>
    </subcellularLocation>
</comment>
<dbReference type="GO" id="GO:0032456">
    <property type="term" value="P:endocytic recycling"/>
    <property type="evidence" value="ECO:0007669"/>
    <property type="project" value="TreeGrafter"/>
</dbReference>
<dbReference type="AlphaFoldDB" id="A0AAU9IN60"/>
<dbReference type="Gene3D" id="3.30.1520.10">
    <property type="entry name" value="Phox-like domain"/>
    <property type="match status" value="1"/>
</dbReference>
<dbReference type="CDD" id="cd06093">
    <property type="entry name" value="PX_domain"/>
    <property type="match status" value="1"/>
</dbReference>
<evidence type="ECO:0000256" key="4">
    <source>
        <dbReference type="ARBA" id="ARBA00022448"/>
    </source>
</evidence>
<keyword evidence="6" id="KW-0446">Lipid-binding</keyword>
<dbReference type="SMART" id="SM00312">
    <property type="entry name" value="PX"/>
    <property type="match status" value="1"/>
</dbReference>
<name>A0AAU9IN60_9CILI</name>
<dbReference type="GO" id="GO:0016020">
    <property type="term" value="C:membrane"/>
    <property type="evidence" value="ECO:0007669"/>
    <property type="project" value="UniProtKB-SubCell"/>
</dbReference>
<dbReference type="InterPro" id="IPR001683">
    <property type="entry name" value="PX_dom"/>
</dbReference>
<evidence type="ECO:0000256" key="7">
    <source>
        <dbReference type="ARBA" id="ARBA00023136"/>
    </source>
</evidence>
<evidence type="ECO:0000256" key="2">
    <source>
        <dbReference type="ARBA" id="ARBA00004496"/>
    </source>
</evidence>
<evidence type="ECO:0000256" key="1">
    <source>
        <dbReference type="ARBA" id="ARBA00004170"/>
    </source>
</evidence>
<evidence type="ECO:0000256" key="6">
    <source>
        <dbReference type="ARBA" id="ARBA00023121"/>
    </source>
</evidence>
<feature type="domain" description="PX" evidence="8">
    <location>
        <begin position="67"/>
        <end position="179"/>
    </location>
</feature>
<dbReference type="PANTHER" id="PTHR45949:SF2">
    <property type="entry name" value="SORTING NEXIN-4"/>
    <property type="match status" value="1"/>
</dbReference>
<reference evidence="9" key="1">
    <citation type="submission" date="2021-09" db="EMBL/GenBank/DDBJ databases">
        <authorList>
            <consortium name="AG Swart"/>
            <person name="Singh M."/>
            <person name="Singh A."/>
            <person name="Seah K."/>
            <person name="Emmerich C."/>
        </authorList>
    </citation>
    <scope>NUCLEOTIDE SEQUENCE</scope>
    <source>
        <strain evidence="9">ATCC30299</strain>
    </source>
</reference>
<evidence type="ECO:0000256" key="5">
    <source>
        <dbReference type="ARBA" id="ARBA00022490"/>
    </source>
</evidence>
<comment type="caution">
    <text evidence="9">The sequence shown here is derived from an EMBL/GenBank/DDBJ whole genome shotgun (WGS) entry which is preliminary data.</text>
</comment>
<evidence type="ECO:0000313" key="9">
    <source>
        <dbReference type="EMBL" id="CAG9313209.1"/>
    </source>
</evidence>
<evidence type="ECO:0000313" key="10">
    <source>
        <dbReference type="Proteomes" id="UP001162131"/>
    </source>
</evidence>
<keyword evidence="5" id="KW-0963">Cytoplasm</keyword>
<dbReference type="GO" id="GO:0000422">
    <property type="term" value="P:autophagy of mitochondrion"/>
    <property type="evidence" value="ECO:0007669"/>
    <property type="project" value="TreeGrafter"/>
</dbReference>
<dbReference type="GO" id="GO:0035091">
    <property type="term" value="F:phosphatidylinositol binding"/>
    <property type="evidence" value="ECO:0007669"/>
    <property type="project" value="InterPro"/>
</dbReference>
<evidence type="ECO:0000259" key="8">
    <source>
        <dbReference type="PROSITE" id="PS50195"/>
    </source>
</evidence>
<dbReference type="PROSITE" id="PS50195">
    <property type="entry name" value="PX"/>
    <property type="match status" value="1"/>
</dbReference>
<protein>
    <recommendedName>
        <fullName evidence="8">PX domain-containing protein</fullName>
    </recommendedName>
</protein>
<dbReference type="EMBL" id="CAJZBQ010000010">
    <property type="protein sequence ID" value="CAG9313209.1"/>
    <property type="molecule type" value="Genomic_DNA"/>
</dbReference>
<dbReference type="Proteomes" id="UP001162131">
    <property type="component" value="Unassembled WGS sequence"/>
</dbReference>
<dbReference type="GO" id="GO:0015031">
    <property type="term" value="P:protein transport"/>
    <property type="evidence" value="ECO:0007669"/>
    <property type="project" value="TreeGrafter"/>
</dbReference>
<dbReference type="InterPro" id="IPR036871">
    <property type="entry name" value="PX_dom_sf"/>
</dbReference>
<organism evidence="9 10">
    <name type="scientific">Blepharisma stoltei</name>
    <dbReference type="NCBI Taxonomy" id="1481888"/>
    <lineage>
        <taxon>Eukaryota</taxon>
        <taxon>Sar</taxon>
        <taxon>Alveolata</taxon>
        <taxon>Ciliophora</taxon>
        <taxon>Postciliodesmatophora</taxon>
        <taxon>Heterotrichea</taxon>
        <taxon>Heterotrichida</taxon>
        <taxon>Blepharismidae</taxon>
        <taxon>Blepharisma</taxon>
    </lineage>
</organism>
<dbReference type="GO" id="GO:0034727">
    <property type="term" value="P:piecemeal microautophagy of the nucleus"/>
    <property type="evidence" value="ECO:0007669"/>
    <property type="project" value="TreeGrafter"/>
</dbReference>
<keyword evidence="4" id="KW-0813">Transport</keyword>
<dbReference type="SUPFAM" id="SSF64268">
    <property type="entry name" value="PX domain"/>
    <property type="match status" value="1"/>
</dbReference>
<sequence length="429" mass="49703">MEEIKTSQENTQRKSIAISNPLSSSDFRPISNSTAYTDANLSEDYITEISNKNSESVLYLAEPELDNKIGVSVCSFTTKSTLMKKQVFYIIQGHDSSGAYEAHRNYKDFRILRKVLVHNWPGCYIPPVPHKQNISNFSPRSIEKMMKLYNLFISRIASYTYLYESDEFQQFIRSPGAYRKLLLRKQPYLDISKKFNEIFRDYSNETRNEGNEKILNEGKTFFKIGIEALGKFESICKINVDYFESFEAQLTQLMHGINHLSKIYEEQFCSANLEISSREVYSNPFFVLLDWVRWEIIDLKAMIEAVDTKKEIDKYQLETEKKLEAEKTHILKLQTGKKLLSQIFSTNSREKNSQIIESHIDEMQKEVIALSKISSISAAKLANLDLPKFKQLKAQKYEVILRTFAGSSVSEFENMINQIKEIESGLDNK</sequence>
<proteinExistence type="inferred from homology"/>
<keyword evidence="10" id="KW-1185">Reference proteome</keyword>
<dbReference type="GO" id="GO:0061709">
    <property type="term" value="P:reticulophagy"/>
    <property type="evidence" value="ECO:0007669"/>
    <property type="project" value="TreeGrafter"/>
</dbReference>
<dbReference type="GO" id="GO:0000407">
    <property type="term" value="C:phagophore assembly site"/>
    <property type="evidence" value="ECO:0007669"/>
    <property type="project" value="TreeGrafter"/>
</dbReference>
<gene>
    <name evidence="9" type="ORF">BSTOLATCC_MIC8483</name>
</gene>